<accession>A0ABR3ATF3</accession>
<organism evidence="1 2">
    <name type="scientific">Phycomyces blakesleeanus</name>
    <dbReference type="NCBI Taxonomy" id="4837"/>
    <lineage>
        <taxon>Eukaryota</taxon>
        <taxon>Fungi</taxon>
        <taxon>Fungi incertae sedis</taxon>
        <taxon>Mucoromycota</taxon>
        <taxon>Mucoromycotina</taxon>
        <taxon>Mucoromycetes</taxon>
        <taxon>Mucorales</taxon>
        <taxon>Phycomycetaceae</taxon>
        <taxon>Phycomyces</taxon>
    </lineage>
</organism>
<comment type="caution">
    <text evidence="1">The sequence shown here is derived from an EMBL/GenBank/DDBJ whole genome shotgun (WGS) entry which is preliminary data.</text>
</comment>
<evidence type="ECO:0000313" key="2">
    <source>
        <dbReference type="Proteomes" id="UP001448207"/>
    </source>
</evidence>
<proteinExistence type="predicted"/>
<sequence>MDHMYEEIEDFWHYLSKAMRPRDINMYMTLDRFFTLTSEIALADISICSVEASVEKFEKAFNEKLATKIIPEKYLVLYSRKLSISKHNNEVTTLIDEATSSIIQVNIKTRKKPGSEYKKMPEYKYIKNLLEKDSEDVALISENPYWYIAPHNAAEDQLIISNCGITTKYIADNQTGKDLPKQTKYQDTVFQEYDSIKDNLDEGFNYFKTGYRQEFIETLVEVAGIQLKAREIEKQV</sequence>
<protein>
    <submittedName>
        <fullName evidence="1">Uncharacterized protein</fullName>
    </submittedName>
</protein>
<gene>
    <name evidence="1" type="ORF">J3Q64DRAFT_1838457</name>
</gene>
<dbReference type="Proteomes" id="UP001448207">
    <property type="component" value="Unassembled WGS sequence"/>
</dbReference>
<name>A0ABR3ATF3_PHYBL</name>
<dbReference type="EMBL" id="JBCLYO010000020">
    <property type="protein sequence ID" value="KAL0080343.1"/>
    <property type="molecule type" value="Genomic_DNA"/>
</dbReference>
<keyword evidence="2" id="KW-1185">Reference proteome</keyword>
<evidence type="ECO:0000313" key="1">
    <source>
        <dbReference type="EMBL" id="KAL0080343.1"/>
    </source>
</evidence>
<reference evidence="1 2" key="1">
    <citation type="submission" date="2024-04" db="EMBL/GenBank/DDBJ databases">
        <title>Symmetric and asymmetric DNA N6-adenine methylation regulates different biological responses in Mucorales.</title>
        <authorList>
            <consortium name="Lawrence Berkeley National Laboratory"/>
            <person name="Lax C."/>
            <person name="Mondo S.J."/>
            <person name="Osorio-Concepcion M."/>
            <person name="Muszewska A."/>
            <person name="Corrochano-Luque M."/>
            <person name="Gutierrez G."/>
            <person name="Riley R."/>
            <person name="Lipzen A."/>
            <person name="Guo J."/>
            <person name="Hundley H."/>
            <person name="Amirebrahimi M."/>
            <person name="Ng V."/>
            <person name="Lorenzo-Gutierrez D."/>
            <person name="Binder U."/>
            <person name="Yang J."/>
            <person name="Song Y."/>
            <person name="Canovas D."/>
            <person name="Navarro E."/>
            <person name="Freitag M."/>
            <person name="Gabaldon T."/>
            <person name="Grigoriev I.V."/>
            <person name="Corrochano L.M."/>
            <person name="Nicolas F.E."/>
            <person name="Garre V."/>
        </authorList>
    </citation>
    <scope>NUCLEOTIDE SEQUENCE [LARGE SCALE GENOMIC DNA]</scope>
    <source>
        <strain evidence="1 2">L51</strain>
    </source>
</reference>